<gene>
    <name evidence="1" type="ORF">FHR99_000442</name>
</gene>
<proteinExistence type="predicted"/>
<dbReference type="EMBL" id="JACHWY010000001">
    <property type="protein sequence ID" value="MBB3046206.1"/>
    <property type="molecule type" value="Genomic_DNA"/>
</dbReference>
<evidence type="ECO:0000313" key="2">
    <source>
        <dbReference type="Proteomes" id="UP000537130"/>
    </source>
</evidence>
<keyword evidence="2" id="KW-1185">Reference proteome</keyword>
<comment type="caution">
    <text evidence="1">The sequence shown here is derived from an EMBL/GenBank/DDBJ whole genome shotgun (WGS) entry which is preliminary data.</text>
</comment>
<organism evidence="1 2">
    <name type="scientific">Litorivivens lipolytica</name>
    <dbReference type="NCBI Taxonomy" id="1524264"/>
    <lineage>
        <taxon>Bacteria</taxon>
        <taxon>Pseudomonadati</taxon>
        <taxon>Pseudomonadota</taxon>
        <taxon>Gammaproteobacteria</taxon>
        <taxon>Litorivivens</taxon>
    </lineage>
</organism>
<reference evidence="1 2" key="1">
    <citation type="submission" date="2020-08" db="EMBL/GenBank/DDBJ databases">
        <title>Genomic Encyclopedia of Type Strains, Phase III (KMG-III): the genomes of soil and plant-associated and newly described type strains.</title>
        <authorList>
            <person name="Whitman W."/>
        </authorList>
    </citation>
    <scope>NUCLEOTIDE SEQUENCE [LARGE SCALE GENOMIC DNA]</scope>
    <source>
        <strain evidence="1 2">CECT 8654</strain>
    </source>
</reference>
<dbReference type="AlphaFoldDB" id="A0A7W4W2H1"/>
<accession>A0A7W4W2H1</accession>
<evidence type="ECO:0000313" key="1">
    <source>
        <dbReference type="EMBL" id="MBB3046206.1"/>
    </source>
</evidence>
<sequence length="31" mass="3440">MFASPYPIENGARYYLEGSTDASGTEKRVND</sequence>
<name>A0A7W4W2H1_9GAMM</name>
<protein>
    <submittedName>
        <fullName evidence="1">Uncharacterized protein</fullName>
    </submittedName>
</protein>
<dbReference type="Proteomes" id="UP000537130">
    <property type="component" value="Unassembled WGS sequence"/>
</dbReference>